<dbReference type="InterPro" id="IPR013320">
    <property type="entry name" value="ConA-like_dom_sf"/>
</dbReference>
<proteinExistence type="predicted"/>
<protein>
    <submittedName>
        <fullName evidence="2">MAM domain-containing glycosylphosphatidylinositol anchor protein 1</fullName>
    </submittedName>
</protein>
<dbReference type="PROSITE" id="PS50060">
    <property type="entry name" value="MAM_2"/>
    <property type="match status" value="1"/>
</dbReference>
<dbReference type="SMART" id="SM00137">
    <property type="entry name" value="MAM"/>
    <property type="match status" value="1"/>
</dbReference>
<dbReference type="Pfam" id="PF00629">
    <property type="entry name" value="MAM"/>
    <property type="match status" value="1"/>
</dbReference>
<gene>
    <name evidence="2" type="ORF">ElyMa_006744300</name>
</gene>
<organism evidence="2 3">
    <name type="scientific">Elysia marginata</name>
    <dbReference type="NCBI Taxonomy" id="1093978"/>
    <lineage>
        <taxon>Eukaryota</taxon>
        <taxon>Metazoa</taxon>
        <taxon>Spiralia</taxon>
        <taxon>Lophotrochozoa</taxon>
        <taxon>Mollusca</taxon>
        <taxon>Gastropoda</taxon>
        <taxon>Heterobranchia</taxon>
        <taxon>Euthyneura</taxon>
        <taxon>Panpulmonata</taxon>
        <taxon>Sacoglossa</taxon>
        <taxon>Placobranchoidea</taxon>
        <taxon>Plakobranchidae</taxon>
        <taxon>Elysia</taxon>
    </lineage>
</organism>
<evidence type="ECO:0000259" key="1">
    <source>
        <dbReference type="PROSITE" id="PS50060"/>
    </source>
</evidence>
<dbReference type="InterPro" id="IPR051560">
    <property type="entry name" value="MAM_domain-containing"/>
</dbReference>
<dbReference type="AlphaFoldDB" id="A0AAV4IV24"/>
<dbReference type="SUPFAM" id="SSF49899">
    <property type="entry name" value="Concanavalin A-like lectins/glucanases"/>
    <property type="match status" value="1"/>
</dbReference>
<dbReference type="Gene3D" id="2.60.120.200">
    <property type="match status" value="1"/>
</dbReference>
<feature type="non-terminal residue" evidence="2">
    <location>
        <position position="1"/>
    </location>
</feature>
<name>A0AAV4IV24_9GAST</name>
<dbReference type="GO" id="GO:0016020">
    <property type="term" value="C:membrane"/>
    <property type="evidence" value="ECO:0007669"/>
    <property type="project" value="InterPro"/>
</dbReference>
<sequence>VYSCNFDYGSICSWAHPRTAPMKWLVRTDSTQTPRTGANKDHTSGKGRYAYIETTSSSSSNLSPGERAVITSPIVTAGPSCPLTMSLYYNMYGQDIGTLLIQVIHLQPPTVWNLTGQQHSDGNTWTRAEFQLPDALIGKRFQFLVMGIRGDGPYGDICIDDITITQSCSEVRQIRSTADFGLEGEVRQIRSSADFGLEGEVRQFSSTADCGLEGEVRQFDLLQIWVLKAKFVSLVLLQILVLKAKFVRLH</sequence>
<dbReference type="InterPro" id="IPR000998">
    <property type="entry name" value="MAM_dom"/>
</dbReference>
<accession>A0AAV4IV24</accession>
<evidence type="ECO:0000313" key="3">
    <source>
        <dbReference type="Proteomes" id="UP000762676"/>
    </source>
</evidence>
<dbReference type="PANTHER" id="PTHR23282">
    <property type="entry name" value="APICAL ENDOSOMAL GLYCOPROTEIN PRECURSOR"/>
    <property type="match status" value="1"/>
</dbReference>
<feature type="domain" description="MAM" evidence="1">
    <location>
        <begin position="2"/>
        <end position="170"/>
    </location>
</feature>
<comment type="caution">
    <text evidence="2">The sequence shown here is derived from an EMBL/GenBank/DDBJ whole genome shotgun (WGS) entry which is preliminary data.</text>
</comment>
<keyword evidence="3" id="KW-1185">Reference proteome</keyword>
<evidence type="ECO:0000313" key="2">
    <source>
        <dbReference type="EMBL" id="GFS14358.1"/>
    </source>
</evidence>
<dbReference type="PANTHER" id="PTHR23282:SF101">
    <property type="entry name" value="MAM DOMAIN-CONTAINING PROTEIN"/>
    <property type="match status" value="1"/>
</dbReference>
<reference evidence="2 3" key="1">
    <citation type="journal article" date="2021" name="Elife">
        <title>Chloroplast acquisition without the gene transfer in kleptoplastic sea slugs, Plakobranchus ocellatus.</title>
        <authorList>
            <person name="Maeda T."/>
            <person name="Takahashi S."/>
            <person name="Yoshida T."/>
            <person name="Shimamura S."/>
            <person name="Takaki Y."/>
            <person name="Nagai Y."/>
            <person name="Toyoda A."/>
            <person name="Suzuki Y."/>
            <person name="Arimoto A."/>
            <person name="Ishii H."/>
            <person name="Satoh N."/>
            <person name="Nishiyama T."/>
            <person name="Hasebe M."/>
            <person name="Maruyama T."/>
            <person name="Minagawa J."/>
            <person name="Obokata J."/>
            <person name="Shigenobu S."/>
        </authorList>
    </citation>
    <scope>NUCLEOTIDE SEQUENCE [LARGE SCALE GENOMIC DNA]</scope>
</reference>
<dbReference type="EMBL" id="BMAT01013513">
    <property type="protein sequence ID" value="GFS14358.1"/>
    <property type="molecule type" value="Genomic_DNA"/>
</dbReference>
<dbReference type="Proteomes" id="UP000762676">
    <property type="component" value="Unassembled WGS sequence"/>
</dbReference>
<dbReference type="CDD" id="cd06263">
    <property type="entry name" value="MAM"/>
    <property type="match status" value="1"/>
</dbReference>